<evidence type="ECO:0000256" key="9">
    <source>
        <dbReference type="ARBA" id="ARBA00023316"/>
    </source>
</evidence>
<evidence type="ECO:0000313" key="15">
    <source>
        <dbReference type="EMBL" id="KFI45605.1"/>
    </source>
</evidence>
<accession>A0A086ZGF5</accession>
<dbReference type="AlphaFoldDB" id="A0A086ZGF5"/>
<dbReference type="InterPro" id="IPR035911">
    <property type="entry name" value="MurE/MurF_N"/>
</dbReference>
<comment type="function">
    <text evidence="10 11">Involved in cell wall formation. Catalyzes the final step in the synthesis of UDP-N-acetylmuramoyl-pentapeptide, the precursor of murein.</text>
</comment>
<dbReference type="GO" id="GO:0009252">
    <property type="term" value="P:peptidoglycan biosynthetic process"/>
    <property type="evidence" value="ECO:0007669"/>
    <property type="project" value="UniProtKB-UniRule"/>
</dbReference>
<feature type="binding site" evidence="10">
    <location>
        <begin position="138"/>
        <end position="144"/>
    </location>
    <ligand>
        <name>ATP</name>
        <dbReference type="ChEBI" id="CHEBI:30616"/>
    </ligand>
</feature>
<sequence length="565" mass="59759">MMSSDINKDAGRGMMPMTVCEVVQAVHGRLVTCDAQTFDAPYAQSPLLTSVESDSRLIVPGGVFVAIPGQRVDGHDFVRVAASKGALAALVEHEVEDAGDIVQIVVPDSVKALGLLARHNIDRRRAADDDFSIIGITGSVGKTTTKDLLKSLLSKLGPTVAPIGSFNNDIGLPLTALKVNASTRFFVAEMGANHVGEIAGLTRIAPPDVAVVLKVGVAHLGEFGSVDRIAQAKSEIVQGLMPNGVAVLNADDERVAAMRNLAPGKVLWFGLNGYAADVKTLTMSAEQISVNSFDQPYFTLVDSEGARARTHLELSGDHNVINALAAATVARFFGMGLETIARGLGQVTQISAHRMAISRRVRPDGSQFVLIDDSFNANPDSMRAGLMGLASWRGGTEDTEGGVVDRIAVLGCMLELGDEELTLHRQIGRNAVELGLDGIIVVGSALDSHVQSLAQALYDEAARVADRRDHGVGETEARRAVIHRKTENATGRRPTVVRLVQDIDQAAALVNAWQPGRSGMAVLLKGSHASGVSRLADRWPEALKATFASDSTRGLSESVDKGLGA</sequence>
<keyword evidence="16" id="KW-1185">Reference proteome</keyword>
<evidence type="ECO:0000256" key="4">
    <source>
        <dbReference type="ARBA" id="ARBA00022741"/>
    </source>
</evidence>
<comment type="caution">
    <text evidence="15">The sequence shown here is derived from an EMBL/GenBank/DDBJ whole genome shotgun (WGS) entry which is preliminary data.</text>
</comment>
<keyword evidence="4 10" id="KW-0547">Nucleotide-binding</keyword>
<evidence type="ECO:0000259" key="14">
    <source>
        <dbReference type="Pfam" id="PF08245"/>
    </source>
</evidence>
<dbReference type="InterPro" id="IPR000713">
    <property type="entry name" value="Mur_ligase_N"/>
</dbReference>
<evidence type="ECO:0000256" key="8">
    <source>
        <dbReference type="ARBA" id="ARBA00023306"/>
    </source>
</evidence>
<dbReference type="GO" id="GO:0047480">
    <property type="term" value="F:UDP-N-acetylmuramoyl-tripeptide-D-alanyl-D-alanine ligase activity"/>
    <property type="evidence" value="ECO:0007669"/>
    <property type="project" value="UniProtKB-UniRule"/>
</dbReference>
<keyword evidence="2 10" id="KW-0436">Ligase</keyword>
<feature type="domain" description="Mur ligase N-terminal catalytic" evidence="12">
    <location>
        <begin position="50"/>
        <end position="118"/>
    </location>
</feature>
<proteinExistence type="inferred from homology"/>
<protein>
    <recommendedName>
        <fullName evidence="10 11">UDP-N-acetylmuramoyl-tripeptide--D-alanyl-D-alanine ligase</fullName>
        <ecNumber evidence="10 11">6.3.2.10</ecNumber>
    </recommendedName>
    <alternativeName>
        <fullName evidence="10">D-alanyl-D-alanine-adding enzyme</fullName>
    </alternativeName>
</protein>
<evidence type="ECO:0000256" key="11">
    <source>
        <dbReference type="RuleBase" id="RU004136"/>
    </source>
</evidence>
<evidence type="ECO:0000256" key="6">
    <source>
        <dbReference type="ARBA" id="ARBA00022960"/>
    </source>
</evidence>
<dbReference type="Pfam" id="PF08245">
    <property type="entry name" value="Mur_ligase_M"/>
    <property type="match status" value="1"/>
</dbReference>
<dbReference type="STRING" id="1437606.BBOH_0982"/>
<keyword evidence="7 10" id="KW-0573">Peptidoglycan synthesis</keyword>
<keyword evidence="3 10" id="KW-0132">Cell division</keyword>
<keyword evidence="5 10" id="KW-0067">ATP-binding</keyword>
<comment type="catalytic activity">
    <reaction evidence="10 11">
        <text>D-alanyl-D-alanine + UDP-N-acetyl-alpha-D-muramoyl-L-alanyl-gamma-D-glutamyl-meso-2,6-diaminopimelate + ATP = UDP-N-acetyl-alpha-D-muramoyl-L-alanyl-gamma-D-glutamyl-meso-2,6-diaminopimeloyl-D-alanyl-D-alanine + ADP + phosphate + H(+)</text>
        <dbReference type="Rhea" id="RHEA:28374"/>
        <dbReference type="ChEBI" id="CHEBI:15378"/>
        <dbReference type="ChEBI" id="CHEBI:30616"/>
        <dbReference type="ChEBI" id="CHEBI:43474"/>
        <dbReference type="ChEBI" id="CHEBI:57822"/>
        <dbReference type="ChEBI" id="CHEBI:61386"/>
        <dbReference type="ChEBI" id="CHEBI:83905"/>
        <dbReference type="ChEBI" id="CHEBI:456216"/>
        <dbReference type="EC" id="6.3.2.10"/>
    </reaction>
</comment>
<comment type="pathway">
    <text evidence="10 11">Cell wall biogenesis; peptidoglycan biosynthesis.</text>
</comment>
<dbReference type="PANTHER" id="PTHR43024">
    <property type="entry name" value="UDP-N-ACETYLMURAMOYL-TRIPEPTIDE--D-ALANYL-D-ALANINE LIGASE"/>
    <property type="match status" value="1"/>
</dbReference>
<evidence type="ECO:0000256" key="1">
    <source>
        <dbReference type="ARBA" id="ARBA00022490"/>
    </source>
</evidence>
<evidence type="ECO:0000259" key="13">
    <source>
        <dbReference type="Pfam" id="PF02875"/>
    </source>
</evidence>
<keyword evidence="6 10" id="KW-0133">Cell shape</keyword>
<dbReference type="EC" id="6.3.2.10" evidence="10 11"/>
<evidence type="ECO:0000256" key="10">
    <source>
        <dbReference type="HAMAP-Rule" id="MF_02019"/>
    </source>
</evidence>
<dbReference type="GO" id="GO:0005524">
    <property type="term" value="F:ATP binding"/>
    <property type="evidence" value="ECO:0007669"/>
    <property type="project" value="UniProtKB-UniRule"/>
</dbReference>
<evidence type="ECO:0000256" key="7">
    <source>
        <dbReference type="ARBA" id="ARBA00022984"/>
    </source>
</evidence>
<comment type="subcellular location">
    <subcellularLocation>
        <location evidence="10 11">Cytoplasm</location>
    </subcellularLocation>
</comment>
<evidence type="ECO:0000259" key="12">
    <source>
        <dbReference type="Pfam" id="PF01225"/>
    </source>
</evidence>
<dbReference type="Pfam" id="PF02875">
    <property type="entry name" value="Mur_ligase_C"/>
    <property type="match status" value="1"/>
</dbReference>
<dbReference type="Gene3D" id="3.90.190.20">
    <property type="entry name" value="Mur ligase, C-terminal domain"/>
    <property type="match status" value="1"/>
</dbReference>
<evidence type="ECO:0000256" key="2">
    <source>
        <dbReference type="ARBA" id="ARBA00022598"/>
    </source>
</evidence>
<dbReference type="InterPro" id="IPR051046">
    <property type="entry name" value="MurCDEF_CellWall_CoF430Synth"/>
</dbReference>
<gene>
    <name evidence="10" type="primary">murF</name>
    <name evidence="15" type="ORF">BBOH_0982</name>
</gene>
<comment type="similarity">
    <text evidence="10">Belongs to the MurCDEF family. MurF subfamily.</text>
</comment>
<dbReference type="GO" id="GO:0071555">
    <property type="term" value="P:cell wall organization"/>
    <property type="evidence" value="ECO:0007669"/>
    <property type="project" value="UniProtKB-KW"/>
</dbReference>
<dbReference type="SUPFAM" id="SSF63418">
    <property type="entry name" value="MurE/MurF N-terminal domain"/>
    <property type="match status" value="1"/>
</dbReference>
<dbReference type="InterPro" id="IPR036615">
    <property type="entry name" value="Mur_ligase_C_dom_sf"/>
</dbReference>
<dbReference type="NCBIfam" id="TIGR01143">
    <property type="entry name" value="murF"/>
    <property type="match status" value="1"/>
</dbReference>
<feature type="domain" description="Mur ligase central" evidence="14">
    <location>
        <begin position="136"/>
        <end position="330"/>
    </location>
</feature>
<dbReference type="SUPFAM" id="SSF53623">
    <property type="entry name" value="MurD-like peptide ligases, catalytic domain"/>
    <property type="match status" value="1"/>
</dbReference>
<dbReference type="Gene3D" id="3.40.1390.10">
    <property type="entry name" value="MurE/MurF, N-terminal domain"/>
    <property type="match status" value="1"/>
</dbReference>
<dbReference type="InterPro" id="IPR013221">
    <property type="entry name" value="Mur_ligase_cen"/>
</dbReference>
<dbReference type="Gene3D" id="3.40.1190.10">
    <property type="entry name" value="Mur-like, catalytic domain"/>
    <property type="match status" value="1"/>
</dbReference>
<evidence type="ECO:0000256" key="5">
    <source>
        <dbReference type="ARBA" id="ARBA00022840"/>
    </source>
</evidence>
<keyword evidence="8 10" id="KW-0131">Cell cycle</keyword>
<keyword evidence="1 10" id="KW-0963">Cytoplasm</keyword>
<evidence type="ECO:0000313" key="16">
    <source>
        <dbReference type="Proteomes" id="UP000029096"/>
    </source>
</evidence>
<dbReference type="Proteomes" id="UP000029096">
    <property type="component" value="Unassembled WGS sequence"/>
</dbReference>
<dbReference type="GO" id="GO:0008360">
    <property type="term" value="P:regulation of cell shape"/>
    <property type="evidence" value="ECO:0007669"/>
    <property type="project" value="UniProtKB-KW"/>
</dbReference>
<evidence type="ECO:0000256" key="3">
    <source>
        <dbReference type="ARBA" id="ARBA00022618"/>
    </source>
</evidence>
<dbReference type="Pfam" id="PF01225">
    <property type="entry name" value="Mur_ligase"/>
    <property type="match status" value="1"/>
</dbReference>
<dbReference type="InterPro" id="IPR036565">
    <property type="entry name" value="Mur-like_cat_sf"/>
</dbReference>
<dbReference type="InterPro" id="IPR004101">
    <property type="entry name" value="Mur_ligase_C"/>
</dbReference>
<dbReference type="SUPFAM" id="SSF53244">
    <property type="entry name" value="MurD-like peptide ligases, peptide-binding domain"/>
    <property type="match status" value="1"/>
</dbReference>
<dbReference type="UniPathway" id="UPA00219"/>
<dbReference type="GO" id="GO:0008766">
    <property type="term" value="F:UDP-N-acetylmuramoylalanyl-D-glutamyl-2,6-diaminopimelate-D-alanyl-D-alanine ligase activity"/>
    <property type="evidence" value="ECO:0007669"/>
    <property type="project" value="RHEA"/>
</dbReference>
<reference evidence="15 16" key="1">
    <citation type="submission" date="2014-03" db="EMBL/GenBank/DDBJ databases">
        <title>Genomics of Bifidobacteria.</title>
        <authorList>
            <person name="Ventura M."/>
            <person name="Milani C."/>
            <person name="Lugli G.A."/>
        </authorList>
    </citation>
    <scope>NUCLEOTIDE SEQUENCE [LARGE SCALE GENOMIC DNA]</scope>
    <source>
        <strain evidence="15 16">DSM 22767</strain>
    </source>
</reference>
<dbReference type="GO" id="GO:0051301">
    <property type="term" value="P:cell division"/>
    <property type="evidence" value="ECO:0007669"/>
    <property type="project" value="UniProtKB-KW"/>
</dbReference>
<dbReference type="HAMAP" id="MF_02019">
    <property type="entry name" value="MurF"/>
    <property type="match status" value="1"/>
</dbReference>
<keyword evidence="9 10" id="KW-0961">Cell wall biogenesis/degradation</keyword>
<feature type="domain" description="Mur ligase C-terminal" evidence="13">
    <location>
        <begin position="354"/>
        <end position="479"/>
    </location>
</feature>
<dbReference type="EMBL" id="JGYP01000002">
    <property type="protein sequence ID" value="KFI45605.1"/>
    <property type="molecule type" value="Genomic_DNA"/>
</dbReference>
<dbReference type="InterPro" id="IPR005863">
    <property type="entry name" value="UDP-N-AcMur_synth"/>
</dbReference>
<dbReference type="PANTHER" id="PTHR43024:SF1">
    <property type="entry name" value="UDP-N-ACETYLMURAMOYL-TRIPEPTIDE--D-ALANYL-D-ALANINE LIGASE"/>
    <property type="match status" value="1"/>
</dbReference>
<dbReference type="GO" id="GO:0005737">
    <property type="term" value="C:cytoplasm"/>
    <property type="evidence" value="ECO:0007669"/>
    <property type="project" value="UniProtKB-SubCell"/>
</dbReference>
<dbReference type="eggNOG" id="COG0770">
    <property type="taxonomic scope" value="Bacteria"/>
</dbReference>
<organism evidence="15 16">
    <name type="scientific">Bifidobacterium bohemicum DSM 22767</name>
    <dbReference type="NCBI Taxonomy" id="1437606"/>
    <lineage>
        <taxon>Bacteria</taxon>
        <taxon>Bacillati</taxon>
        <taxon>Actinomycetota</taxon>
        <taxon>Actinomycetes</taxon>
        <taxon>Bifidobacteriales</taxon>
        <taxon>Bifidobacteriaceae</taxon>
        <taxon>Bifidobacterium</taxon>
    </lineage>
</organism>
<name>A0A086ZGF5_9BIFI</name>